<keyword evidence="4" id="KW-1185">Reference proteome</keyword>
<dbReference type="InterPro" id="IPR001433">
    <property type="entry name" value="OxRdtase_FAD/NAD-bd"/>
</dbReference>
<dbReference type="InterPro" id="IPR001041">
    <property type="entry name" value="2Fe-2S_ferredoxin-type"/>
</dbReference>
<dbReference type="InterPro" id="IPR006058">
    <property type="entry name" value="2Fe2S_fd_BS"/>
</dbReference>
<organism evidence="3 4">
    <name type="scientific">Thioalkalivibrio versutus</name>
    <dbReference type="NCBI Taxonomy" id="106634"/>
    <lineage>
        <taxon>Bacteria</taxon>
        <taxon>Pseudomonadati</taxon>
        <taxon>Pseudomonadota</taxon>
        <taxon>Gammaproteobacteria</taxon>
        <taxon>Chromatiales</taxon>
        <taxon>Ectothiorhodospiraceae</taxon>
        <taxon>Thioalkalivibrio</taxon>
    </lineage>
</organism>
<dbReference type="PROSITE" id="PS00197">
    <property type="entry name" value="2FE2S_FER_1"/>
    <property type="match status" value="1"/>
</dbReference>
<gene>
    <name evidence="3" type="ORF">TVD_13445</name>
</gene>
<dbReference type="SUPFAM" id="SSF52343">
    <property type="entry name" value="Ferredoxin reductase-like, C-terminal NADP-linked domain"/>
    <property type="match status" value="1"/>
</dbReference>
<dbReference type="Pfam" id="PF00111">
    <property type="entry name" value="Fer2"/>
    <property type="match status" value="1"/>
</dbReference>
<dbReference type="OrthoDB" id="9806195at2"/>
<dbReference type="CDD" id="cd00207">
    <property type="entry name" value="fer2"/>
    <property type="match status" value="1"/>
</dbReference>
<dbReference type="RefSeq" id="WP_047251840.1">
    <property type="nucleotide sequence ID" value="NZ_CP011367.1"/>
</dbReference>
<dbReference type="EMBL" id="CP011367">
    <property type="protein sequence ID" value="AKJ96302.1"/>
    <property type="molecule type" value="Genomic_DNA"/>
</dbReference>
<evidence type="ECO:0000259" key="1">
    <source>
        <dbReference type="PROSITE" id="PS51085"/>
    </source>
</evidence>
<dbReference type="Gene3D" id="2.40.30.10">
    <property type="entry name" value="Translation factors"/>
    <property type="match status" value="1"/>
</dbReference>
<dbReference type="InterPro" id="IPR017927">
    <property type="entry name" value="FAD-bd_FR_type"/>
</dbReference>
<dbReference type="KEGG" id="tvr:TVD_13445"/>
<dbReference type="InterPro" id="IPR008333">
    <property type="entry name" value="Cbr1-like_FAD-bd_dom"/>
</dbReference>
<evidence type="ECO:0000313" key="4">
    <source>
        <dbReference type="Proteomes" id="UP000064201"/>
    </source>
</evidence>
<evidence type="ECO:0000313" key="3">
    <source>
        <dbReference type="EMBL" id="AKJ96302.1"/>
    </source>
</evidence>
<dbReference type="InterPro" id="IPR017938">
    <property type="entry name" value="Riboflavin_synthase-like_b-brl"/>
</dbReference>
<name>A0A0G3G9R7_9GAMM</name>
<dbReference type="GO" id="GO:0051537">
    <property type="term" value="F:2 iron, 2 sulfur cluster binding"/>
    <property type="evidence" value="ECO:0007669"/>
    <property type="project" value="InterPro"/>
</dbReference>
<dbReference type="GO" id="GO:0016491">
    <property type="term" value="F:oxidoreductase activity"/>
    <property type="evidence" value="ECO:0007669"/>
    <property type="project" value="InterPro"/>
</dbReference>
<dbReference type="InterPro" id="IPR012675">
    <property type="entry name" value="Beta-grasp_dom_sf"/>
</dbReference>
<dbReference type="STRING" id="106634.TVD_13445"/>
<dbReference type="Pfam" id="PF00175">
    <property type="entry name" value="NAD_binding_1"/>
    <property type="match status" value="1"/>
</dbReference>
<dbReference type="PANTHER" id="PTHR47354:SF5">
    <property type="entry name" value="PROTEIN RFBI"/>
    <property type="match status" value="1"/>
</dbReference>
<feature type="domain" description="2Fe-2S ferredoxin-type" evidence="1">
    <location>
        <begin position="3"/>
        <end position="93"/>
    </location>
</feature>
<dbReference type="Gene3D" id="3.40.50.80">
    <property type="entry name" value="Nucleotide-binding domain of ferredoxin-NADP reductase (FNR) module"/>
    <property type="match status" value="1"/>
</dbReference>
<dbReference type="SUPFAM" id="SSF63380">
    <property type="entry name" value="Riboflavin synthase domain-like"/>
    <property type="match status" value="1"/>
</dbReference>
<dbReference type="Proteomes" id="UP000064201">
    <property type="component" value="Chromosome"/>
</dbReference>
<sequence>MAFDVTIQPSGHVFEVEDDETVLEAGLRQGFAFPYGCRNGACGSCKGRVLQGEVDHGPNKPPGISEAELADGMALFCQAVPVDDLEIEVKEIGAARDIVVKTLPCRVAALNRLADDVMELRLQLPAAERLQFLAGQYLDILLKGGERRSYSLANAPHDDAQLSLHVRHMPGGRFSTMVFEELKPKALLRIEGPLGSFFVDEESPRPRLFVGGGTGFGPLKGMLDHLAAEGLDRPHHLFWGARGADGIYAPDWLQQMTAEHAGQFRFTPVLSDTPAETAAGFAAVSGWPHDAVLSEYPDLSGFDVYMAGPPAMIHAAREVFQAAGLPPEQLYYDSFEPATPAE</sequence>
<dbReference type="PRINTS" id="PR00410">
    <property type="entry name" value="PHEHYDRXLASE"/>
</dbReference>
<dbReference type="InterPro" id="IPR039261">
    <property type="entry name" value="FNR_nucleotide-bd"/>
</dbReference>
<dbReference type="CDD" id="cd06189">
    <property type="entry name" value="flavin_oxioreductase"/>
    <property type="match status" value="1"/>
</dbReference>
<feature type="domain" description="FAD-binding FR-type" evidence="2">
    <location>
        <begin position="100"/>
        <end position="200"/>
    </location>
</feature>
<reference evidence="3 4" key="1">
    <citation type="submission" date="2015-04" db="EMBL/GenBank/DDBJ databases">
        <title>Complete Sequence for the Genome of the Thioalkalivibrio versutus D301.</title>
        <authorList>
            <person name="Mu T."/>
            <person name="Zhou J."/>
            <person name="Xu X."/>
        </authorList>
    </citation>
    <scope>NUCLEOTIDE SEQUENCE [LARGE SCALE GENOMIC DNA]</scope>
    <source>
        <strain evidence="3 4">D301</strain>
    </source>
</reference>
<protein>
    <submittedName>
        <fullName evidence="3">CDP-6-deoxy-delta-3,4-glucoseen reductase</fullName>
    </submittedName>
</protein>
<accession>A0A0G3G9R7</accession>
<dbReference type="PANTHER" id="PTHR47354">
    <property type="entry name" value="NADH OXIDOREDUCTASE HCR"/>
    <property type="match status" value="1"/>
</dbReference>
<dbReference type="InterPro" id="IPR036010">
    <property type="entry name" value="2Fe-2S_ferredoxin-like_sf"/>
</dbReference>
<proteinExistence type="predicted"/>
<dbReference type="Gene3D" id="3.10.20.30">
    <property type="match status" value="1"/>
</dbReference>
<dbReference type="AlphaFoldDB" id="A0A0G3G9R7"/>
<dbReference type="PATRIC" id="fig|106634.4.peg.2744"/>
<dbReference type="InterPro" id="IPR050415">
    <property type="entry name" value="MRET"/>
</dbReference>
<dbReference type="Pfam" id="PF00970">
    <property type="entry name" value="FAD_binding_6"/>
    <property type="match status" value="1"/>
</dbReference>
<evidence type="ECO:0000259" key="2">
    <source>
        <dbReference type="PROSITE" id="PS51384"/>
    </source>
</evidence>
<dbReference type="SUPFAM" id="SSF54292">
    <property type="entry name" value="2Fe-2S ferredoxin-like"/>
    <property type="match status" value="1"/>
</dbReference>
<dbReference type="PROSITE" id="PS51384">
    <property type="entry name" value="FAD_FR"/>
    <property type="match status" value="1"/>
</dbReference>
<dbReference type="PROSITE" id="PS51085">
    <property type="entry name" value="2FE2S_FER_2"/>
    <property type="match status" value="1"/>
</dbReference>